<evidence type="ECO:0000313" key="1">
    <source>
        <dbReference type="EMBL" id="SMY34181.1"/>
    </source>
</evidence>
<gene>
    <name evidence="1" type="ORF">PMAL9190_01538</name>
</gene>
<proteinExistence type="predicted"/>
<keyword evidence="2" id="KW-1185">Reference proteome</keyword>
<sequence length="197" mass="22425">MKLLTDLISTLGKETKTLSIRGLLYDSVEQTSKGTYLFTHSQSSDQFETQLSFLHTLYQDGRLFNPEYASVVQDKKGVSKRHTSKTSLISSNKTSKTQSMYGLSSDETMEFEELLREMRPMNFVSSKQLSNYIVKHKLGNKYPNISGIARMSNGEREWNFEGGFPPEIYKIICQELDLCNQGTRSRVVGFSSFASLR</sequence>
<protein>
    <submittedName>
        <fullName evidence="1">Uncharacterized protein</fullName>
    </submittedName>
</protein>
<dbReference type="EMBL" id="FYAK01000002">
    <property type="protein sequence ID" value="SMY34181.1"/>
    <property type="molecule type" value="Genomic_DNA"/>
</dbReference>
<dbReference type="AlphaFoldDB" id="A0A1Y6MG59"/>
<evidence type="ECO:0000313" key="2">
    <source>
        <dbReference type="Proteomes" id="UP000195963"/>
    </source>
</evidence>
<accession>A0A1Y6MG59</accession>
<dbReference type="RefSeq" id="WP_087844619.1">
    <property type="nucleotide sequence ID" value="NZ_FYAK01000002.1"/>
</dbReference>
<reference evidence="2" key="1">
    <citation type="submission" date="2017-06" db="EMBL/GenBank/DDBJ databases">
        <authorList>
            <person name="Rodrigo-Torres L."/>
            <person name="Arahal R.D."/>
            <person name="Lucena T."/>
        </authorList>
    </citation>
    <scope>NUCLEOTIDE SEQUENCE [LARGE SCALE GENOMIC DNA]</scope>
    <source>
        <strain evidence="2">CECT 9190</strain>
    </source>
</reference>
<name>A0A1Y6MG59_9GAMM</name>
<dbReference type="Proteomes" id="UP000195963">
    <property type="component" value="Unassembled WGS sequence"/>
</dbReference>
<organism evidence="1 2">
    <name type="scientific">Photobacterium malacitanum</name>
    <dbReference type="NCBI Taxonomy" id="2204294"/>
    <lineage>
        <taxon>Bacteria</taxon>
        <taxon>Pseudomonadati</taxon>
        <taxon>Pseudomonadota</taxon>
        <taxon>Gammaproteobacteria</taxon>
        <taxon>Vibrionales</taxon>
        <taxon>Vibrionaceae</taxon>
        <taxon>Photobacterium</taxon>
    </lineage>
</organism>